<sequence length="124" mass="13488">MAEMMSAPVTVFLLLFTAKLLAHEVAYSTNTLAALESATRASLETFTPSGSASFTMRVTTDTGKWRSSGRSAIVGSQSRRRLMHRAALYDLVGMRVREHLRGTEHGANKTCDAAESCKPPFLPP</sequence>
<proteinExistence type="predicted"/>
<reference evidence="2" key="1">
    <citation type="submission" date="2019-12" db="EMBL/GenBank/DDBJ databases">
        <title>An insight into the sialome of adult female Ixodes ricinus ticks feeding for 6 days.</title>
        <authorList>
            <person name="Perner J."/>
            <person name="Ribeiro J.M.C."/>
        </authorList>
    </citation>
    <scope>NUCLEOTIDE SEQUENCE</scope>
    <source>
        <strain evidence="2">Semi-engorged</strain>
        <tissue evidence="2">Salivary glands</tissue>
    </source>
</reference>
<evidence type="ECO:0000313" key="2">
    <source>
        <dbReference type="EMBL" id="MXU91620.1"/>
    </source>
</evidence>
<accession>A0A6B0UP55</accession>
<dbReference type="EMBL" id="GIFC01009537">
    <property type="protein sequence ID" value="MXU91620.1"/>
    <property type="molecule type" value="Transcribed_RNA"/>
</dbReference>
<feature type="signal peptide" evidence="1">
    <location>
        <begin position="1"/>
        <end position="22"/>
    </location>
</feature>
<organism evidence="2">
    <name type="scientific">Ixodes ricinus</name>
    <name type="common">Common tick</name>
    <name type="synonym">Acarus ricinus</name>
    <dbReference type="NCBI Taxonomy" id="34613"/>
    <lineage>
        <taxon>Eukaryota</taxon>
        <taxon>Metazoa</taxon>
        <taxon>Ecdysozoa</taxon>
        <taxon>Arthropoda</taxon>
        <taxon>Chelicerata</taxon>
        <taxon>Arachnida</taxon>
        <taxon>Acari</taxon>
        <taxon>Parasitiformes</taxon>
        <taxon>Ixodida</taxon>
        <taxon>Ixodoidea</taxon>
        <taxon>Ixodidae</taxon>
        <taxon>Ixodinae</taxon>
        <taxon>Ixodes</taxon>
    </lineage>
</organism>
<evidence type="ECO:0000256" key="1">
    <source>
        <dbReference type="SAM" id="SignalP"/>
    </source>
</evidence>
<feature type="chain" id="PRO_5025525038" evidence="1">
    <location>
        <begin position="23"/>
        <end position="124"/>
    </location>
</feature>
<protein>
    <submittedName>
        <fullName evidence="2">Putative secreted protein</fullName>
    </submittedName>
</protein>
<name>A0A6B0UP55_IXORI</name>
<dbReference type="AlphaFoldDB" id="A0A6B0UP55"/>
<keyword evidence="1" id="KW-0732">Signal</keyword>